<evidence type="ECO:0000256" key="8">
    <source>
        <dbReference type="ARBA" id="ARBA00023239"/>
    </source>
</evidence>
<dbReference type="Gene3D" id="1.20.1090.10">
    <property type="entry name" value="Dehydroquinate synthase-like - alpha domain"/>
    <property type="match status" value="1"/>
</dbReference>
<dbReference type="Pfam" id="PF01761">
    <property type="entry name" value="DHQ_synthase"/>
    <property type="match status" value="1"/>
</dbReference>
<keyword evidence="9" id="KW-0170">Cobalt</keyword>
<dbReference type="RefSeq" id="WP_109615495.1">
    <property type="nucleotide sequence ID" value="NZ_QGDO01000001.1"/>
</dbReference>
<dbReference type="InterPro" id="IPR016037">
    <property type="entry name" value="DHQ_synth_AroB"/>
</dbReference>
<comment type="function">
    <text evidence="3">Catalyzes the conversion of 3-deoxy-D-arabino-heptulosonate 7-phosphate (DAHP) to dehydroquinate (DHQ).</text>
</comment>
<gene>
    <name evidence="13" type="ORF">BC781_101320</name>
</gene>
<dbReference type="InterPro" id="IPR030963">
    <property type="entry name" value="DHQ_synth_fam"/>
</dbReference>
<evidence type="ECO:0000259" key="11">
    <source>
        <dbReference type="Pfam" id="PF01761"/>
    </source>
</evidence>
<sequence length="347" mass="39144">MSLNNVSFLTEINKDVFSPLEAYSKVAVIVDENTLENCYPIVKEFLPEDHLLIQVKSGEEEKNLQTCTHIWQQLTDEGFDRKGFVLNLGGGVIGDMGGFCASTYKRGIKFWQMPTTLLSQVDASVGGKLGIDFHKYKNHIGVFQIPDQVLIFPDFIKSLPQREVRSGYAEILKHALIADGSHWKKITQKGVYEQDWTDMIPHSVGIKSDVVDQDPKENSLRKILNYGHSVGHAIESYLLDIPERKLLHGEAIAVGMICEAFISTKKCSLTDSELSEVTAYLLQEYGYPTISESDFSAIHSYLLQDKKNESGKINMSLISKIGKAEYDQFVNWEEVEESLKYYISLKG</sequence>
<evidence type="ECO:0000256" key="7">
    <source>
        <dbReference type="ARBA" id="ARBA00023027"/>
    </source>
</evidence>
<keyword evidence="6" id="KW-0862">Zinc</keyword>
<feature type="domain" description="3-dehydroquinate synthase C-terminal" evidence="12">
    <location>
        <begin position="167"/>
        <end position="308"/>
    </location>
</feature>
<keyword evidence="4" id="KW-0479">Metal-binding</keyword>
<evidence type="ECO:0000256" key="1">
    <source>
        <dbReference type="ARBA" id="ARBA00001911"/>
    </source>
</evidence>
<dbReference type="GO" id="GO:0000166">
    <property type="term" value="F:nucleotide binding"/>
    <property type="evidence" value="ECO:0007669"/>
    <property type="project" value="UniProtKB-KW"/>
</dbReference>
<evidence type="ECO:0000259" key="12">
    <source>
        <dbReference type="Pfam" id="PF24621"/>
    </source>
</evidence>
<comment type="caution">
    <text evidence="13">The sequence shown here is derived from an EMBL/GenBank/DDBJ whole genome shotgun (WGS) entry which is preliminary data.</text>
</comment>
<dbReference type="SUPFAM" id="SSF56796">
    <property type="entry name" value="Dehydroquinate synthase-like"/>
    <property type="match status" value="1"/>
</dbReference>
<evidence type="ECO:0000313" key="14">
    <source>
        <dbReference type="Proteomes" id="UP000245535"/>
    </source>
</evidence>
<proteinExistence type="predicted"/>
<evidence type="ECO:0000256" key="10">
    <source>
        <dbReference type="NCBIfam" id="TIGR01357"/>
    </source>
</evidence>
<dbReference type="EMBL" id="QGDO01000001">
    <property type="protein sequence ID" value="PWJ43970.1"/>
    <property type="molecule type" value="Genomic_DNA"/>
</dbReference>
<evidence type="ECO:0000256" key="2">
    <source>
        <dbReference type="ARBA" id="ARBA00001941"/>
    </source>
</evidence>
<dbReference type="EC" id="4.2.3.4" evidence="10"/>
<protein>
    <recommendedName>
        <fullName evidence="10">3-dehydroquinate synthase</fullName>
        <ecNumber evidence="10">4.2.3.4</ecNumber>
    </recommendedName>
</protein>
<evidence type="ECO:0000256" key="6">
    <source>
        <dbReference type="ARBA" id="ARBA00022833"/>
    </source>
</evidence>
<organism evidence="13 14">
    <name type="scientific">Sediminitomix flava</name>
    <dbReference type="NCBI Taxonomy" id="379075"/>
    <lineage>
        <taxon>Bacteria</taxon>
        <taxon>Pseudomonadati</taxon>
        <taxon>Bacteroidota</taxon>
        <taxon>Cytophagia</taxon>
        <taxon>Cytophagales</taxon>
        <taxon>Flammeovirgaceae</taxon>
        <taxon>Sediminitomix</taxon>
    </lineage>
</organism>
<feature type="domain" description="3-dehydroquinate synthase N-terminal" evidence="11">
    <location>
        <begin position="53"/>
        <end position="165"/>
    </location>
</feature>
<dbReference type="PANTHER" id="PTHR43622">
    <property type="entry name" value="3-DEHYDROQUINATE SYNTHASE"/>
    <property type="match status" value="1"/>
</dbReference>
<evidence type="ECO:0000256" key="9">
    <source>
        <dbReference type="ARBA" id="ARBA00023285"/>
    </source>
</evidence>
<dbReference type="GO" id="GO:0009073">
    <property type="term" value="P:aromatic amino acid family biosynthetic process"/>
    <property type="evidence" value="ECO:0007669"/>
    <property type="project" value="InterPro"/>
</dbReference>
<dbReference type="GO" id="GO:0005737">
    <property type="term" value="C:cytoplasm"/>
    <property type="evidence" value="ECO:0007669"/>
    <property type="project" value="InterPro"/>
</dbReference>
<dbReference type="GO" id="GO:0003856">
    <property type="term" value="F:3-dehydroquinate synthase activity"/>
    <property type="evidence" value="ECO:0007669"/>
    <property type="project" value="UniProtKB-UniRule"/>
</dbReference>
<evidence type="ECO:0000256" key="4">
    <source>
        <dbReference type="ARBA" id="ARBA00022723"/>
    </source>
</evidence>
<dbReference type="Pfam" id="PF24621">
    <property type="entry name" value="DHQS_C"/>
    <property type="match status" value="1"/>
</dbReference>
<evidence type="ECO:0000256" key="3">
    <source>
        <dbReference type="ARBA" id="ARBA00003485"/>
    </source>
</evidence>
<reference evidence="13 14" key="1">
    <citation type="submission" date="2018-03" db="EMBL/GenBank/DDBJ databases">
        <title>Genomic Encyclopedia of Archaeal and Bacterial Type Strains, Phase II (KMG-II): from individual species to whole genera.</title>
        <authorList>
            <person name="Goeker M."/>
        </authorList>
    </citation>
    <scope>NUCLEOTIDE SEQUENCE [LARGE SCALE GENOMIC DNA]</scope>
    <source>
        <strain evidence="13 14">DSM 28229</strain>
    </source>
</reference>
<comment type="cofactor">
    <cofactor evidence="2">
        <name>Co(2+)</name>
        <dbReference type="ChEBI" id="CHEBI:48828"/>
    </cofactor>
</comment>
<comment type="cofactor">
    <cofactor evidence="1">
        <name>NAD(+)</name>
        <dbReference type="ChEBI" id="CHEBI:57540"/>
    </cofactor>
</comment>
<dbReference type="InterPro" id="IPR030960">
    <property type="entry name" value="DHQS/DOIS_N"/>
</dbReference>
<dbReference type="Proteomes" id="UP000245535">
    <property type="component" value="Unassembled WGS sequence"/>
</dbReference>
<dbReference type="OrthoDB" id="9806583at2"/>
<dbReference type="GO" id="GO:0009423">
    <property type="term" value="P:chorismate biosynthetic process"/>
    <property type="evidence" value="ECO:0007669"/>
    <property type="project" value="UniProtKB-UniRule"/>
</dbReference>
<dbReference type="PIRSF" id="PIRSF001455">
    <property type="entry name" value="DHQ_synth"/>
    <property type="match status" value="1"/>
</dbReference>
<dbReference type="InterPro" id="IPR050071">
    <property type="entry name" value="Dehydroquinate_synthase"/>
</dbReference>
<name>A0A315ZFQ3_SEDFL</name>
<keyword evidence="7" id="KW-0520">NAD</keyword>
<dbReference type="NCBIfam" id="TIGR01357">
    <property type="entry name" value="aroB"/>
    <property type="match status" value="1"/>
</dbReference>
<accession>A0A315ZFQ3</accession>
<keyword evidence="14" id="KW-1185">Reference proteome</keyword>
<dbReference type="PANTHER" id="PTHR43622:SF1">
    <property type="entry name" value="3-DEHYDROQUINATE SYNTHASE"/>
    <property type="match status" value="1"/>
</dbReference>
<dbReference type="GO" id="GO:0046872">
    <property type="term" value="F:metal ion binding"/>
    <property type="evidence" value="ECO:0007669"/>
    <property type="project" value="UniProtKB-KW"/>
</dbReference>
<evidence type="ECO:0000313" key="13">
    <source>
        <dbReference type="EMBL" id="PWJ43970.1"/>
    </source>
</evidence>
<keyword evidence="5" id="KW-0547">Nucleotide-binding</keyword>
<dbReference type="CDD" id="cd08195">
    <property type="entry name" value="DHQS"/>
    <property type="match status" value="1"/>
</dbReference>
<dbReference type="AlphaFoldDB" id="A0A315ZFQ3"/>
<keyword evidence="8" id="KW-0456">Lyase</keyword>
<dbReference type="Gene3D" id="3.40.50.1970">
    <property type="match status" value="1"/>
</dbReference>
<dbReference type="InterPro" id="IPR056179">
    <property type="entry name" value="DHQS_C"/>
</dbReference>
<evidence type="ECO:0000256" key="5">
    <source>
        <dbReference type="ARBA" id="ARBA00022741"/>
    </source>
</evidence>